<feature type="region of interest" description="Disordered" evidence="1">
    <location>
        <begin position="73"/>
        <end position="97"/>
    </location>
</feature>
<dbReference type="GeneID" id="14913912"/>
<reference evidence="3 4" key="1">
    <citation type="journal article" date="2013" name="Genome Biol.">
        <title>Genome of Acanthamoeba castellanii highlights extensive lateral gene transfer and early evolution of tyrosine kinase signaling.</title>
        <authorList>
            <person name="Clarke M."/>
            <person name="Lohan A.J."/>
            <person name="Liu B."/>
            <person name="Lagkouvardos I."/>
            <person name="Roy S."/>
            <person name="Zafar N."/>
            <person name="Bertelli C."/>
            <person name="Schilde C."/>
            <person name="Kianianmomeni A."/>
            <person name="Burglin T.R."/>
            <person name="Frech C."/>
            <person name="Turcotte B."/>
            <person name="Kopec K.O."/>
            <person name="Synnott J.M."/>
            <person name="Choo C."/>
            <person name="Paponov I."/>
            <person name="Finkler A."/>
            <person name="Soon Heng Tan C."/>
            <person name="Hutchins A.P."/>
            <person name="Weinmeier T."/>
            <person name="Rattei T."/>
            <person name="Chu J.S."/>
            <person name="Gimenez G."/>
            <person name="Irimia M."/>
            <person name="Rigden D.J."/>
            <person name="Fitzpatrick D.A."/>
            <person name="Lorenzo-Morales J."/>
            <person name="Bateman A."/>
            <person name="Chiu C.H."/>
            <person name="Tang P."/>
            <person name="Hegemann P."/>
            <person name="Fromm H."/>
            <person name="Raoult D."/>
            <person name="Greub G."/>
            <person name="Miranda-Saavedra D."/>
            <person name="Chen N."/>
            <person name="Nash P."/>
            <person name="Ginger M.L."/>
            <person name="Horn M."/>
            <person name="Schaap P."/>
            <person name="Caler L."/>
            <person name="Loftus B."/>
        </authorList>
    </citation>
    <scope>NUCLEOTIDE SEQUENCE [LARGE SCALE GENOMIC DNA]</scope>
    <source>
        <strain evidence="3 4">Neff</strain>
    </source>
</reference>
<dbReference type="PROSITE" id="PS51087">
    <property type="entry name" value="APAG"/>
    <property type="match status" value="1"/>
</dbReference>
<feature type="domain" description="ApaG" evidence="2">
    <location>
        <begin position="127"/>
        <end position="255"/>
    </location>
</feature>
<dbReference type="OrthoDB" id="2305498at2759"/>
<dbReference type="PANTHER" id="PTHR47191:SF2">
    <property type="entry name" value="OS05G0170800 PROTEIN"/>
    <property type="match status" value="1"/>
</dbReference>
<evidence type="ECO:0000259" key="2">
    <source>
        <dbReference type="PROSITE" id="PS51087"/>
    </source>
</evidence>
<dbReference type="RefSeq" id="XP_004335340.1">
    <property type="nucleotide sequence ID" value="XM_004335292.1"/>
</dbReference>
<dbReference type="InterPro" id="IPR036767">
    <property type="entry name" value="ApaG_sf"/>
</dbReference>
<dbReference type="EMBL" id="KB008093">
    <property type="protein sequence ID" value="ELR13327.1"/>
    <property type="molecule type" value="Genomic_DNA"/>
</dbReference>
<dbReference type="OMA" id="YRVEMTN"/>
<dbReference type="KEGG" id="acan:ACA1_239220"/>
<accession>L8GJW5</accession>
<dbReference type="AlphaFoldDB" id="L8GJW5"/>
<evidence type="ECO:0000256" key="1">
    <source>
        <dbReference type="SAM" id="MobiDB-lite"/>
    </source>
</evidence>
<sequence length="268" mass="29903">MNGNSSLRPGLDFRSGESWEREVLRGRLVLGEKNEIRRLKGTLPSTVGSHLREDVALTGAVVPSLTRQLWRDLNRPSHDDAPRRHPSPDMNGDHQADDDFSDAFASLRVLNDRTAALQQLVYEPHSQCTTNGILIEVRSYPLPFRMDNNTTKYSRFEYRVEMTNLHPTKTFKLLSRHWLILDGDGQTEEVRGPGVVGLYPVLAPGQNFHYKSSSGWMATPYGTMHGSYQFVDEDTGDLVEATIAPFGLNAGAESQTTSANMAVGRHHA</sequence>
<dbReference type="Pfam" id="PF04379">
    <property type="entry name" value="DUF525"/>
    <property type="match status" value="1"/>
</dbReference>
<evidence type="ECO:0000313" key="3">
    <source>
        <dbReference type="EMBL" id="ELR13327.1"/>
    </source>
</evidence>
<dbReference type="Gene3D" id="2.60.40.1470">
    <property type="entry name" value="ApaG domain"/>
    <property type="match status" value="1"/>
</dbReference>
<organism evidence="3 4">
    <name type="scientific">Acanthamoeba castellanii (strain ATCC 30010 / Neff)</name>
    <dbReference type="NCBI Taxonomy" id="1257118"/>
    <lineage>
        <taxon>Eukaryota</taxon>
        <taxon>Amoebozoa</taxon>
        <taxon>Discosea</taxon>
        <taxon>Longamoebia</taxon>
        <taxon>Centramoebida</taxon>
        <taxon>Acanthamoebidae</taxon>
        <taxon>Acanthamoeba</taxon>
    </lineage>
</organism>
<dbReference type="InterPro" id="IPR007474">
    <property type="entry name" value="ApaG_domain"/>
</dbReference>
<protein>
    <submittedName>
        <fullName evidence="3">ApaG, putative</fullName>
    </submittedName>
</protein>
<dbReference type="PANTHER" id="PTHR47191">
    <property type="entry name" value="OS05G0170800 PROTEIN"/>
    <property type="match status" value="1"/>
</dbReference>
<dbReference type="InterPro" id="IPR050718">
    <property type="entry name" value="ApaG-like"/>
</dbReference>
<name>L8GJW5_ACACF</name>
<proteinExistence type="predicted"/>
<dbReference type="Proteomes" id="UP000011083">
    <property type="component" value="Unassembled WGS sequence"/>
</dbReference>
<dbReference type="SUPFAM" id="SSF110069">
    <property type="entry name" value="ApaG-like"/>
    <property type="match status" value="1"/>
</dbReference>
<keyword evidence="4" id="KW-1185">Reference proteome</keyword>
<evidence type="ECO:0000313" key="4">
    <source>
        <dbReference type="Proteomes" id="UP000011083"/>
    </source>
</evidence>
<dbReference type="VEuPathDB" id="AmoebaDB:ACA1_239220"/>
<dbReference type="STRING" id="1257118.L8GJW5"/>
<gene>
    <name evidence="3" type="ORF">ACA1_239220</name>
</gene>